<gene>
    <name evidence="7" type="ORF">Ae201684_014636</name>
</gene>
<evidence type="ECO:0000256" key="6">
    <source>
        <dbReference type="SAM" id="MobiDB-lite"/>
    </source>
</evidence>
<comment type="subcellular location">
    <subcellularLocation>
        <location evidence="1">Nucleus</location>
    </subcellularLocation>
</comment>
<comment type="caution">
    <text evidence="7">The sequence shown here is derived from an EMBL/GenBank/DDBJ whole genome shotgun (WGS) entry which is preliminary data.</text>
</comment>
<dbReference type="InterPro" id="IPR021627">
    <property type="entry name" value="Mediator_Med27"/>
</dbReference>
<evidence type="ECO:0000256" key="4">
    <source>
        <dbReference type="ARBA" id="ARBA00023163"/>
    </source>
</evidence>
<keyword evidence="5" id="KW-0539">Nucleus</keyword>
<evidence type="ECO:0000313" key="8">
    <source>
        <dbReference type="Proteomes" id="UP000481153"/>
    </source>
</evidence>
<evidence type="ECO:0000256" key="3">
    <source>
        <dbReference type="ARBA" id="ARBA00023015"/>
    </source>
</evidence>
<dbReference type="GO" id="GO:0016592">
    <property type="term" value="C:mediator complex"/>
    <property type="evidence" value="ECO:0007669"/>
    <property type="project" value="InterPro"/>
</dbReference>
<dbReference type="EMBL" id="VJMJ01000198">
    <property type="protein sequence ID" value="KAF0727378.1"/>
    <property type="molecule type" value="Genomic_DNA"/>
</dbReference>
<protein>
    <submittedName>
        <fullName evidence="7">Uncharacterized protein</fullName>
    </submittedName>
</protein>
<dbReference type="VEuPathDB" id="FungiDB:AeMF1_020663"/>
<dbReference type="PANTHER" id="PTHR13130:SF4">
    <property type="entry name" value="MEDIATOR OF RNA POLYMERASE II TRANSCRIPTION SUBUNIT 27"/>
    <property type="match status" value="1"/>
</dbReference>
<keyword evidence="4" id="KW-0804">Transcription</keyword>
<name>A0A6G0WJG4_9STRA</name>
<reference evidence="7 8" key="1">
    <citation type="submission" date="2019-07" db="EMBL/GenBank/DDBJ databases">
        <title>Genomics analysis of Aphanomyces spp. identifies a new class of oomycete effector associated with host adaptation.</title>
        <authorList>
            <person name="Gaulin E."/>
        </authorList>
    </citation>
    <scope>NUCLEOTIDE SEQUENCE [LARGE SCALE GENOMIC DNA]</scope>
    <source>
        <strain evidence="7 8">ATCC 201684</strain>
    </source>
</reference>
<keyword evidence="8" id="KW-1185">Reference proteome</keyword>
<dbReference type="GO" id="GO:0003713">
    <property type="term" value="F:transcription coactivator activity"/>
    <property type="evidence" value="ECO:0007669"/>
    <property type="project" value="TreeGrafter"/>
</dbReference>
<proteinExistence type="inferred from homology"/>
<keyword evidence="3" id="KW-0805">Transcription regulation</keyword>
<feature type="region of interest" description="Disordered" evidence="6">
    <location>
        <begin position="231"/>
        <end position="256"/>
    </location>
</feature>
<comment type="similarity">
    <text evidence="2">Belongs to the Mediator complex subunit 27 family.</text>
</comment>
<dbReference type="Pfam" id="PF11571">
    <property type="entry name" value="Med27"/>
    <property type="match status" value="1"/>
</dbReference>
<organism evidence="7 8">
    <name type="scientific">Aphanomyces euteiches</name>
    <dbReference type="NCBI Taxonomy" id="100861"/>
    <lineage>
        <taxon>Eukaryota</taxon>
        <taxon>Sar</taxon>
        <taxon>Stramenopiles</taxon>
        <taxon>Oomycota</taxon>
        <taxon>Saprolegniomycetes</taxon>
        <taxon>Saprolegniales</taxon>
        <taxon>Verrucalvaceae</taxon>
        <taxon>Aphanomyces</taxon>
    </lineage>
</organism>
<dbReference type="GO" id="GO:0006357">
    <property type="term" value="P:regulation of transcription by RNA polymerase II"/>
    <property type="evidence" value="ECO:0007669"/>
    <property type="project" value="TreeGrafter"/>
</dbReference>
<sequence length="411" mass="46390">MSDPIGIADIMAGRVGALRAAAESLILELGNMGNRTADDPEANATAIAASLKAKVDRVQNNLTILRKLSTEFEDNTKDVEKVTQAQRNLMFEYYWKLQVREMAGKGANVWLSQMSQWFPRTEYLSSHASSLFPPSAHPASDKVKAPMKVIDRFTPKPSKRARSLVFDEQGDVQPADLGQMMEYIMKRTKATKFWKQTETTRGGRKVITSIMCQLNNEIVVHMSFCPHIPEDGPHGDNGVSASPMTPSTPNSPAFGMNRGIRAKRQASLKAKKIIKKTKRDDLLAKVKMAAEEASKIEQEELRKLIIDAKESGKDQEIARAAGHQVTKFIQRVSVFPLNEEAPLGAWSESKHKLFEQITMHARQALHYLRVHYPETCFYHFFTWMSYFEKIYQTPCHACKKILYVSSLARNV</sequence>
<dbReference type="Proteomes" id="UP000481153">
    <property type="component" value="Unassembled WGS sequence"/>
</dbReference>
<evidence type="ECO:0000313" key="7">
    <source>
        <dbReference type="EMBL" id="KAF0727378.1"/>
    </source>
</evidence>
<dbReference type="PANTHER" id="PTHR13130">
    <property type="entry name" value="34 KDA TRANSCRIPTIONAL CO-ACTIVATOR-RELATED"/>
    <property type="match status" value="1"/>
</dbReference>
<evidence type="ECO:0000256" key="1">
    <source>
        <dbReference type="ARBA" id="ARBA00004123"/>
    </source>
</evidence>
<accession>A0A6G0WJG4</accession>
<feature type="compositionally biased region" description="Polar residues" evidence="6">
    <location>
        <begin position="239"/>
        <end position="251"/>
    </location>
</feature>
<dbReference type="AlphaFoldDB" id="A0A6G0WJG4"/>
<evidence type="ECO:0000256" key="5">
    <source>
        <dbReference type="ARBA" id="ARBA00023242"/>
    </source>
</evidence>
<evidence type="ECO:0000256" key="2">
    <source>
        <dbReference type="ARBA" id="ARBA00008048"/>
    </source>
</evidence>